<proteinExistence type="inferred from homology"/>
<keyword evidence="12" id="KW-1185">Reference proteome</keyword>
<evidence type="ECO:0000256" key="1">
    <source>
        <dbReference type="ARBA" id="ARBA00004651"/>
    </source>
</evidence>
<evidence type="ECO:0000256" key="2">
    <source>
        <dbReference type="ARBA" id="ARBA00006683"/>
    </source>
</evidence>
<dbReference type="EMBL" id="VUNR01000028">
    <property type="protein sequence ID" value="MSU09612.1"/>
    <property type="molecule type" value="Genomic_DNA"/>
</dbReference>
<comment type="caution">
    <text evidence="11">The sequence shown here is derived from an EMBL/GenBank/DDBJ whole genome shotgun (WGS) entry which is preliminary data.</text>
</comment>
<feature type="domain" description="Polysaccharide chain length determinant N-terminal" evidence="9">
    <location>
        <begin position="6"/>
        <end position="97"/>
    </location>
</feature>
<evidence type="ECO:0000259" key="9">
    <source>
        <dbReference type="Pfam" id="PF02706"/>
    </source>
</evidence>
<evidence type="ECO:0000256" key="3">
    <source>
        <dbReference type="ARBA" id="ARBA00022475"/>
    </source>
</evidence>
<dbReference type="InterPro" id="IPR003856">
    <property type="entry name" value="LPS_length_determ_N"/>
</dbReference>
<keyword evidence="3" id="KW-1003">Cell membrane</keyword>
<evidence type="ECO:0000256" key="8">
    <source>
        <dbReference type="SAM" id="Phobius"/>
    </source>
</evidence>
<keyword evidence="4 8" id="KW-0812">Transmembrane</keyword>
<comment type="similarity">
    <text evidence="2">Belongs to the CpsC/CapA family.</text>
</comment>
<evidence type="ECO:0000259" key="10">
    <source>
        <dbReference type="Pfam" id="PF13807"/>
    </source>
</evidence>
<dbReference type="GO" id="GO:0005886">
    <property type="term" value="C:plasma membrane"/>
    <property type="evidence" value="ECO:0007669"/>
    <property type="project" value="UniProtKB-SubCell"/>
</dbReference>
<dbReference type="RefSeq" id="WP_154407781.1">
    <property type="nucleotide sequence ID" value="NZ_VUNR01000028.1"/>
</dbReference>
<sequence length="446" mass="48406">MNREEDTIDLGRLLSIIVANKKVTGGIVVVCTVLAIVISLLLPKTYTSSVMVQTGSSKSAISSGAAALAAMTGAATGKAGEYIEIMKTRTVLEPIIASVYDDMDADEQPTVENFAKSNLDIKNTKGTNLIQLDAKGRTPEEAHEIAQGVVDNFLKLMTDMNYQSQSLMVKFLNERSDVAQKEADEAAQKLEDYSKEHKVYVPDEQTKAMMERMAAYDKTMGELAVQRQSAGARFASVSSQLGEQNANAVKYSMADNDVVTALRNKIVAKEVELVKLRQLYTEEHPDVINAKKELQSMQQNVADEVAAAVAAEIVPVSSTQGSLVAERYQAATAMAVAQAAEAAVREQQSKVDSDMEKLADDSLGYMKLARDAEIKQQVHAELVKQAESAKIQQAVESMDIQVVDPASMPREDKPSGPRKKLIAAIGFVIGCMISLGYSLVLYKREG</sequence>
<name>A0A6I2UKT5_9FIRM</name>
<feature type="domain" description="Tyrosine-protein kinase G-rich" evidence="10">
    <location>
        <begin position="366"/>
        <end position="440"/>
    </location>
</feature>
<dbReference type="InterPro" id="IPR050445">
    <property type="entry name" value="Bact_polysacc_biosynth/exp"/>
</dbReference>
<dbReference type="Pfam" id="PF02706">
    <property type="entry name" value="Wzz"/>
    <property type="match status" value="1"/>
</dbReference>
<dbReference type="PANTHER" id="PTHR32309">
    <property type="entry name" value="TYROSINE-PROTEIN KINASE"/>
    <property type="match status" value="1"/>
</dbReference>
<keyword evidence="6 8" id="KW-0472">Membrane</keyword>
<evidence type="ECO:0000256" key="7">
    <source>
        <dbReference type="SAM" id="Coils"/>
    </source>
</evidence>
<gene>
    <name evidence="11" type="ORF">FYJ84_11540</name>
</gene>
<dbReference type="GO" id="GO:0004713">
    <property type="term" value="F:protein tyrosine kinase activity"/>
    <property type="evidence" value="ECO:0007669"/>
    <property type="project" value="TreeGrafter"/>
</dbReference>
<accession>A0A6I2UKT5</accession>
<evidence type="ECO:0000256" key="4">
    <source>
        <dbReference type="ARBA" id="ARBA00022692"/>
    </source>
</evidence>
<dbReference type="PANTHER" id="PTHR32309:SF13">
    <property type="entry name" value="FERRIC ENTEROBACTIN TRANSPORT PROTEIN FEPE"/>
    <property type="match status" value="1"/>
</dbReference>
<reference evidence="11 12" key="1">
    <citation type="submission" date="2019-08" db="EMBL/GenBank/DDBJ databases">
        <title>In-depth cultivation of the pig gut microbiome towards novel bacterial diversity and tailored functional studies.</title>
        <authorList>
            <person name="Wylensek D."/>
            <person name="Hitch T.C.A."/>
            <person name="Clavel T."/>
        </authorList>
    </citation>
    <scope>NUCLEOTIDE SEQUENCE [LARGE SCALE GENOMIC DNA]</scope>
    <source>
        <strain evidence="11 12">WCA-693-APC-5D-A</strain>
    </source>
</reference>
<dbReference type="Pfam" id="PF13807">
    <property type="entry name" value="GNVR"/>
    <property type="match status" value="1"/>
</dbReference>
<dbReference type="GeneID" id="96779562"/>
<keyword evidence="7" id="KW-0175">Coiled coil</keyword>
<evidence type="ECO:0000256" key="5">
    <source>
        <dbReference type="ARBA" id="ARBA00022989"/>
    </source>
</evidence>
<comment type="subcellular location">
    <subcellularLocation>
        <location evidence="1">Cell membrane</location>
        <topology evidence="1">Multi-pass membrane protein</topology>
    </subcellularLocation>
</comment>
<feature type="transmembrane region" description="Helical" evidence="8">
    <location>
        <begin position="421"/>
        <end position="442"/>
    </location>
</feature>
<evidence type="ECO:0000256" key="6">
    <source>
        <dbReference type="ARBA" id="ARBA00023136"/>
    </source>
</evidence>
<keyword evidence="5 8" id="KW-1133">Transmembrane helix</keyword>
<feature type="coiled-coil region" evidence="7">
    <location>
        <begin position="169"/>
        <end position="196"/>
    </location>
</feature>
<evidence type="ECO:0000313" key="12">
    <source>
        <dbReference type="Proteomes" id="UP000433181"/>
    </source>
</evidence>
<dbReference type="Proteomes" id="UP000433181">
    <property type="component" value="Unassembled WGS sequence"/>
</dbReference>
<protein>
    <submittedName>
        <fullName evidence="11">Chain-length determining protein</fullName>
    </submittedName>
</protein>
<evidence type="ECO:0000313" key="11">
    <source>
        <dbReference type="EMBL" id="MSU09612.1"/>
    </source>
</evidence>
<feature type="transmembrane region" description="Helical" evidence="8">
    <location>
        <begin position="23"/>
        <end position="42"/>
    </location>
</feature>
<dbReference type="InterPro" id="IPR032807">
    <property type="entry name" value="GNVR"/>
</dbReference>
<organism evidence="11 12">
    <name type="scientific">Anaerovibrio slackiae</name>
    <dbReference type="NCBI Taxonomy" id="2652309"/>
    <lineage>
        <taxon>Bacteria</taxon>
        <taxon>Bacillati</taxon>
        <taxon>Bacillota</taxon>
        <taxon>Negativicutes</taxon>
        <taxon>Selenomonadales</taxon>
        <taxon>Selenomonadaceae</taxon>
        <taxon>Anaerovibrio</taxon>
    </lineage>
</organism>
<dbReference type="AlphaFoldDB" id="A0A6I2UKT5"/>